<keyword evidence="6" id="KW-1185">Reference proteome</keyword>
<dbReference type="PANTHER" id="PTHR14021:SF15">
    <property type="entry name" value="IRON-SULFUR CLUSTER CO-CHAPERONE PROTEIN HSCB"/>
    <property type="match status" value="1"/>
</dbReference>
<proteinExistence type="inferred from homology"/>
<dbReference type="Proteomes" id="UP001166052">
    <property type="component" value="Unassembled WGS sequence"/>
</dbReference>
<dbReference type="InterPro" id="IPR001623">
    <property type="entry name" value="DnaJ_domain"/>
</dbReference>
<evidence type="ECO:0000259" key="4">
    <source>
        <dbReference type="PROSITE" id="PS50076"/>
    </source>
</evidence>
<feature type="region of interest" description="Disordered" evidence="3">
    <location>
        <begin position="309"/>
        <end position="341"/>
    </location>
</feature>
<dbReference type="Gene3D" id="1.20.1280.20">
    <property type="entry name" value="HscB, C-terminal domain"/>
    <property type="match status" value="1"/>
</dbReference>
<evidence type="ECO:0000256" key="1">
    <source>
        <dbReference type="ARBA" id="ARBA00010476"/>
    </source>
</evidence>
<gene>
    <name evidence="5" type="primary">Hscb</name>
    <name evidence="5" type="ORF">GTO92_0009114</name>
</gene>
<protein>
    <submittedName>
        <fullName evidence="5">HSC20 protein</fullName>
    </submittedName>
</protein>
<comment type="similarity">
    <text evidence="1">Belongs to the HscB family.</text>
</comment>
<dbReference type="SMART" id="SM00271">
    <property type="entry name" value="DnaJ"/>
    <property type="match status" value="1"/>
</dbReference>
<feature type="non-terminal residue" evidence="5">
    <location>
        <position position="1"/>
    </location>
</feature>
<sequence length="341" mass="38390">MQAMFPGSQALRNISDGWRMLIVQRLRVAAVVVGPKPGTVLTKHLGSSPATVQVFSRSSYHYAPRVPCPKHLPHRSLSSDWKPDGIIEPSVGARNCWSCCAFLRSAMFFCPTCNALLPPEEERSYFEILDCDFSFDVDISRLQRKYKDLQRFLHPDNFVQRKTKEKQLSEKQSALVNKAYRTLLNPLTRGLYMLKLRGIDPETSADSQIDSHFLHDVMEINEKISEFQQAEEAADIRCFIKAGLEDLTAEISDSFRKVKYVNRKMNEGCEAVAAMRSISSLISHFVRQDDGISSLSLLPSVVTRAARLPGSKSETGLGDRQRTEQEQKNLLVAGNPTLNPQ</sequence>
<accession>A0ABS2YT47</accession>
<feature type="domain" description="J" evidence="4">
    <location>
        <begin position="124"/>
        <end position="196"/>
    </location>
</feature>
<evidence type="ECO:0000313" key="6">
    <source>
        <dbReference type="Proteomes" id="UP001166052"/>
    </source>
</evidence>
<dbReference type="InterPro" id="IPR009073">
    <property type="entry name" value="HscB_oligo_C"/>
</dbReference>
<dbReference type="InterPro" id="IPR036869">
    <property type="entry name" value="J_dom_sf"/>
</dbReference>
<name>A0ABS2YT47_POLSE</name>
<dbReference type="EMBL" id="JAAWVN010004182">
    <property type="protein sequence ID" value="MBN3289649.1"/>
    <property type="molecule type" value="Genomic_DNA"/>
</dbReference>
<evidence type="ECO:0000256" key="2">
    <source>
        <dbReference type="ARBA" id="ARBA00023186"/>
    </source>
</evidence>
<feature type="compositionally biased region" description="Basic and acidic residues" evidence="3">
    <location>
        <begin position="317"/>
        <end position="327"/>
    </location>
</feature>
<reference evidence="5" key="1">
    <citation type="journal article" date="2021" name="Cell">
        <title>Tracing the genetic footprints of vertebrate landing in non-teleost ray-finned fishes.</title>
        <authorList>
            <person name="Bi X."/>
            <person name="Wang K."/>
            <person name="Yang L."/>
            <person name="Pan H."/>
            <person name="Jiang H."/>
            <person name="Wei Q."/>
            <person name="Fang M."/>
            <person name="Yu H."/>
            <person name="Zhu C."/>
            <person name="Cai Y."/>
            <person name="He Y."/>
            <person name="Gan X."/>
            <person name="Zeng H."/>
            <person name="Yu D."/>
            <person name="Zhu Y."/>
            <person name="Jiang H."/>
            <person name="Qiu Q."/>
            <person name="Yang H."/>
            <person name="Zhang Y.E."/>
            <person name="Wang W."/>
            <person name="Zhu M."/>
            <person name="He S."/>
            <person name="Zhang G."/>
        </authorList>
    </citation>
    <scope>NUCLEOTIDE SEQUENCE</scope>
    <source>
        <strain evidence="5">Bchr_001</strain>
    </source>
</reference>
<evidence type="ECO:0000256" key="3">
    <source>
        <dbReference type="SAM" id="MobiDB-lite"/>
    </source>
</evidence>
<dbReference type="InterPro" id="IPR004640">
    <property type="entry name" value="HscB"/>
</dbReference>
<dbReference type="Pfam" id="PF07743">
    <property type="entry name" value="HSCB_C"/>
    <property type="match status" value="1"/>
</dbReference>
<dbReference type="NCBIfam" id="TIGR00714">
    <property type="entry name" value="hscB"/>
    <property type="match status" value="1"/>
</dbReference>
<feature type="non-terminal residue" evidence="5">
    <location>
        <position position="341"/>
    </location>
</feature>
<dbReference type="PROSITE" id="PS50076">
    <property type="entry name" value="DNAJ_2"/>
    <property type="match status" value="1"/>
</dbReference>
<comment type="caution">
    <text evidence="5">The sequence shown here is derived from an EMBL/GenBank/DDBJ whole genome shotgun (WGS) entry which is preliminary data.</text>
</comment>
<keyword evidence="2" id="KW-0143">Chaperone</keyword>
<evidence type="ECO:0000313" key="5">
    <source>
        <dbReference type="EMBL" id="MBN3289649.1"/>
    </source>
</evidence>
<dbReference type="PANTHER" id="PTHR14021">
    <property type="entry name" value="IRON-SULFUR CLUSTER CO-CHAPERONE PROTEIN HSCB"/>
    <property type="match status" value="1"/>
</dbReference>
<dbReference type="Gene3D" id="1.10.287.110">
    <property type="entry name" value="DnaJ domain"/>
    <property type="match status" value="1"/>
</dbReference>
<organism evidence="5 6">
    <name type="scientific">Polypterus senegalus</name>
    <name type="common">Senegal bichir</name>
    <dbReference type="NCBI Taxonomy" id="55291"/>
    <lineage>
        <taxon>Eukaryota</taxon>
        <taxon>Metazoa</taxon>
        <taxon>Chordata</taxon>
        <taxon>Craniata</taxon>
        <taxon>Vertebrata</taxon>
        <taxon>Euteleostomi</taxon>
        <taxon>Actinopterygii</taxon>
        <taxon>Polypteriformes</taxon>
        <taxon>Polypteridae</taxon>
        <taxon>Polypterus</taxon>
    </lineage>
</organism>
<dbReference type="SUPFAM" id="SSF46565">
    <property type="entry name" value="Chaperone J-domain"/>
    <property type="match status" value="1"/>
</dbReference>
<dbReference type="InterPro" id="IPR036386">
    <property type="entry name" value="HscB_C_sf"/>
</dbReference>